<comment type="caution">
    <text evidence="1">The sequence shown here is derived from an EMBL/GenBank/DDBJ whole genome shotgun (WGS) entry which is preliminary data.</text>
</comment>
<dbReference type="EMBL" id="BAOU01000020">
    <property type="protein sequence ID" value="GAD05170.1"/>
    <property type="molecule type" value="Genomic_DNA"/>
</dbReference>
<evidence type="ECO:0000313" key="2">
    <source>
        <dbReference type="Proteomes" id="UP000018031"/>
    </source>
</evidence>
<gene>
    <name evidence="1" type="ORF">PORCRE_870</name>
</gene>
<reference evidence="2" key="1">
    <citation type="journal article" date="2013" name="Genome">
        <title>Draft Genome Sequences of Porphyromonas crevioricanis JCM 15906T and Porphyromonas cansulci JCM 13913T Isolated from a Canine Oral Cavity.</title>
        <authorList>
            <person name="Sakamoto M."/>
            <person name="Tanaka N."/>
            <person name="Shiwa Y."/>
            <person name="Yoshikawa H."/>
            <person name="Ohkuma M."/>
        </authorList>
    </citation>
    <scope>NUCLEOTIDE SEQUENCE [LARGE SCALE GENOMIC DNA]</scope>
    <source>
        <strain evidence="2">JCM 15906</strain>
    </source>
</reference>
<evidence type="ECO:0000313" key="1">
    <source>
        <dbReference type="EMBL" id="GAD05170.1"/>
    </source>
</evidence>
<accession>T1DRA6</accession>
<organism evidence="1 2">
    <name type="scientific">Porphyromonas crevioricanis JCM 15906</name>
    <dbReference type="NCBI Taxonomy" id="1305617"/>
    <lineage>
        <taxon>Bacteria</taxon>
        <taxon>Pseudomonadati</taxon>
        <taxon>Bacteroidota</taxon>
        <taxon>Bacteroidia</taxon>
        <taxon>Bacteroidales</taxon>
        <taxon>Porphyromonadaceae</taxon>
        <taxon>Porphyromonas</taxon>
    </lineage>
</organism>
<reference evidence="1 2" key="2">
    <citation type="journal article" date="2013" name="Genome Announc.">
        <title>Draft Genome Sequences of Porphyromonas crevioricanis JCM 15906T and Porphyromonas cansulci JCM 13913T Isolated from a Canine Oral Cavity.</title>
        <authorList>
            <person name="Sakamoto M."/>
            <person name="Tanaka N."/>
            <person name="Shiwa Y."/>
            <person name="Yoshikawa H."/>
            <person name="Ohkuma M."/>
        </authorList>
    </citation>
    <scope>NUCLEOTIDE SEQUENCE [LARGE SCALE GENOMIC DNA]</scope>
    <source>
        <strain evidence="1 2">JCM 15906</strain>
    </source>
</reference>
<sequence length="39" mass="4555">MLDTFVSDLGNKPLDMRRLLPYSPLCRTLMNKTDEVNEQ</sequence>
<proteinExistence type="predicted"/>
<dbReference type="AlphaFoldDB" id="T1DRA6"/>
<name>T1DRA6_9PORP</name>
<dbReference type="Proteomes" id="UP000018031">
    <property type="component" value="Unassembled WGS sequence"/>
</dbReference>
<protein>
    <recommendedName>
        <fullName evidence="3">Transposase</fullName>
    </recommendedName>
</protein>
<evidence type="ECO:0008006" key="3">
    <source>
        <dbReference type="Google" id="ProtNLM"/>
    </source>
</evidence>